<name>A0ABS2G6G9_9FIRM</name>
<dbReference type="PANTHER" id="PTHR37507">
    <property type="entry name" value="SPORULATION PROTEIN YDCC"/>
    <property type="match status" value="1"/>
</dbReference>
<dbReference type="Gene3D" id="2.50.20.10">
    <property type="entry name" value="Lipoprotein localisation LolA/LolB/LppX"/>
    <property type="match status" value="1"/>
</dbReference>
<evidence type="ECO:0000313" key="2">
    <source>
        <dbReference type="EMBL" id="MBM6877029.1"/>
    </source>
</evidence>
<feature type="signal peptide" evidence="1">
    <location>
        <begin position="1"/>
        <end position="20"/>
    </location>
</feature>
<dbReference type="PANTHER" id="PTHR37507:SF2">
    <property type="entry name" value="SPORULATION PROTEIN YDCC"/>
    <property type="match status" value="1"/>
</dbReference>
<keyword evidence="2" id="KW-0449">Lipoprotein</keyword>
<dbReference type="InterPro" id="IPR004564">
    <property type="entry name" value="OM_lipoprot_carrier_LolA-like"/>
</dbReference>
<proteinExistence type="predicted"/>
<dbReference type="Proteomes" id="UP000729290">
    <property type="component" value="Unassembled WGS sequence"/>
</dbReference>
<dbReference type="InterPro" id="IPR052944">
    <property type="entry name" value="Sporulation_related"/>
</dbReference>
<dbReference type="PROSITE" id="PS51257">
    <property type="entry name" value="PROKAR_LIPOPROTEIN"/>
    <property type="match status" value="1"/>
</dbReference>
<keyword evidence="3" id="KW-1185">Reference proteome</keyword>
<dbReference type="SUPFAM" id="SSF89392">
    <property type="entry name" value="Prokaryotic lipoproteins and lipoprotein localization factors"/>
    <property type="match status" value="1"/>
</dbReference>
<dbReference type="EMBL" id="JACSNV010000003">
    <property type="protein sequence ID" value="MBM6877029.1"/>
    <property type="molecule type" value="Genomic_DNA"/>
</dbReference>
<comment type="caution">
    <text evidence="2">The sequence shown here is derived from an EMBL/GenBank/DDBJ whole genome shotgun (WGS) entry which is preliminary data.</text>
</comment>
<organism evidence="2 3">
    <name type="scientific">Anaerotignum lactatifermentans</name>
    <dbReference type="NCBI Taxonomy" id="160404"/>
    <lineage>
        <taxon>Bacteria</taxon>
        <taxon>Bacillati</taxon>
        <taxon>Bacillota</taxon>
        <taxon>Clostridia</taxon>
        <taxon>Lachnospirales</taxon>
        <taxon>Anaerotignaceae</taxon>
        <taxon>Anaerotignum</taxon>
    </lineage>
</organism>
<dbReference type="CDD" id="cd16325">
    <property type="entry name" value="LolA"/>
    <property type="match status" value="1"/>
</dbReference>
<sequence>MKRKLLFCLLLGLALCGCQPKEEMTPMAQIQQRLTEMEGYSATATLTRISNKSETVYETRQDFKSTGEYRLELLSPPSVEGNVTIFDGVTVCQYNPRLEEKIRYDVPPSSQRNELFLGQFMKNYLQSEGVAVESAALDESRCTVLEAVIPSNADALASEKLWIDNETLLPVRLVLYDADGKERYRLDYTEFTYNPDFDENLFAIPE</sequence>
<evidence type="ECO:0000313" key="3">
    <source>
        <dbReference type="Proteomes" id="UP000729290"/>
    </source>
</evidence>
<reference evidence="2 3" key="1">
    <citation type="journal article" date="2021" name="Sci. Rep.">
        <title>The distribution of antibiotic resistance genes in chicken gut microbiota commensals.</title>
        <authorList>
            <person name="Juricova H."/>
            <person name="Matiasovicova J."/>
            <person name="Kubasova T."/>
            <person name="Cejkova D."/>
            <person name="Rychlik I."/>
        </authorList>
    </citation>
    <scope>NUCLEOTIDE SEQUENCE [LARGE SCALE GENOMIC DNA]</scope>
    <source>
        <strain evidence="2 3">An431b</strain>
    </source>
</reference>
<accession>A0ABS2G6G9</accession>
<protein>
    <submittedName>
        <fullName evidence="2">Outer membrane lipoprotein carrier protein LolA</fullName>
    </submittedName>
</protein>
<keyword evidence="1" id="KW-0732">Signal</keyword>
<dbReference type="InterPro" id="IPR029046">
    <property type="entry name" value="LolA/LolB/LppX"/>
</dbReference>
<feature type="chain" id="PRO_5045834764" evidence="1">
    <location>
        <begin position="21"/>
        <end position="206"/>
    </location>
</feature>
<dbReference type="RefSeq" id="WP_205132949.1">
    <property type="nucleotide sequence ID" value="NZ_JACSNT010000003.1"/>
</dbReference>
<evidence type="ECO:0000256" key="1">
    <source>
        <dbReference type="SAM" id="SignalP"/>
    </source>
</evidence>
<gene>
    <name evidence="2" type="ORF">H9X83_02490</name>
</gene>